<dbReference type="SMART" id="SM00013">
    <property type="entry name" value="LRRNT"/>
    <property type="match status" value="1"/>
</dbReference>
<dbReference type="AlphaFoldDB" id="A0A1Y3B2U4"/>
<evidence type="ECO:0000313" key="7">
    <source>
        <dbReference type="Proteomes" id="UP000194236"/>
    </source>
</evidence>
<evidence type="ECO:0000313" key="6">
    <source>
        <dbReference type="EMBL" id="OTF74288.1"/>
    </source>
</evidence>
<dbReference type="GO" id="GO:0005615">
    <property type="term" value="C:extracellular space"/>
    <property type="evidence" value="ECO:0007669"/>
    <property type="project" value="TreeGrafter"/>
</dbReference>
<keyword evidence="2" id="KW-0732">Signal</keyword>
<dbReference type="Pfam" id="PF01462">
    <property type="entry name" value="LRRNT"/>
    <property type="match status" value="1"/>
</dbReference>
<dbReference type="OrthoDB" id="283575at2759"/>
<sequence>TSDARCEEPKRNSRKRLTQLNPERFRCKGTEELRTKYSAQCMANKCPKNCVCEGTIVDCSRLDLHHLPEDVPTFATEFDLRNNQLNEIQDGSLHGADMLQDLLLSNNQLRQISPKMFANLRNLTTL</sequence>
<dbReference type="PANTHER" id="PTHR45712">
    <property type="entry name" value="AGAP008170-PA"/>
    <property type="match status" value="1"/>
</dbReference>
<protein>
    <submittedName>
        <fullName evidence="6">Slit protein-like protein</fullName>
    </submittedName>
</protein>
<keyword evidence="4" id="KW-0325">Glycoprotein</keyword>
<dbReference type="InterPro" id="IPR000372">
    <property type="entry name" value="LRRNT"/>
</dbReference>
<dbReference type="PANTHER" id="PTHR45712:SF22">
    <property type="entry name" value="INSULIN-LIKE GROWTH FACTOR-BINDING PROTEIN COMPLEX ACID LABILE SUBUNIT"/>
    <property type="match status" value="1"/>
</dbReference>
<evidence type="ECO:0000256" key="2">
    <source>
        <dbReference type="ARBA" id="ARBA00022729"/>
    </source>
</evidence>
<feature type="domain" description="LRRNT" evidence="5">
    <location>
        <begin position="45"/>
        <end position="77"/>
    </location>
</feature>
<dbReference type="InterPro" id="IPR032675">
    <property type="entry name" value="LRR_dom_sf"/>
</dbReference>
<dbReference type="SUPFAM" id="SSF52058">
    <property type="entry name" value="L domain-like"/>
    <property type="match status" value="1"/>
</dbReference>
<name>A0A1Y3B2U4_EURMA</name>
<accession>A0A1Y3B2U4</accession>
<dbReference type="Pfam" id="PF13855">
    <property type="entry name" value="LRR_8"/>
    <property type="match status" value="1"/>
</dbReference>
<feature type="non-terminal residue" evidence="6">
    <location>
        <position position="1"/>
    </location>
</feature>
<proteinExistence type="predicted"/>
<evidence type="ECO:0000256" key="3">
    <source>
        <dbReference type="ARBA" id="ARBA00022737"/>
    </source>
</evidence>
<dbReference type="EMBL" id="MUJZ01047816">
    <property type="protein sequence ID" value="OTF74288.1"/>
    <property type="molecule type" value="Genomic_DNA"/>
</dbReference>
<keyword evidence="3" id="KW-0677">Repeat</keyword>
<comment type="caution">
    <text evidence="6">The sequence shown here is derived from an EMBL/GenBank/DDBJ whole genome shotgun (WGS) entry which is preliminary data.</text>
</comment>
<dbReference type="Gene3D" id="3.80.10.10">
    <property type="entry name" value="Ribonuclease Inhibitor"/>
    <property type="match status" value="1"/>
</dbReference>
<evidence type="ECO:0000256" key="4">
    <source>
        <dbReference type="ARBA" id="ARBA00023180"/>
    </source>
</evidence>
<dbReference type="Proteomes" id="UP000194236">
    <property type="component" value="Unassembled WGS sequence"/>
</dbReference>
<organism evidence="6 7">
    <name type="scientific">Euroglyphus maynei</name>
    <name type="common">Mayne's house dust mite</name>
    <dbReference type="NCBI Taxonomy" id="6958"/>
    <lineage>
        <taxon>Eukaryota</taxon>
        <taxon>Metazoa</taxon>
        <taxon>Ecdysozoa</taxon>
        <taxon>Arthropoda</taxon>
        <taxon>Chelicerata</taxon>
        <taxon>Arachnida</taxon>
        <taxon>Acari</taxon>
        <taxon>Acariformes</taxon>
        <taxon>Sarcoptiformes</taxon>
        <taxon>Astigmata</taxon>
        <taxon>Psoroptidia</taxon>
        <taxon>Analgoidea</taxon>
        <taxon>Pyroglyphidae</taxon>
        <taxon>Pyroglyphinae</taxon>
        <taxon>Euroglyphus</taxon>
    </lineage>
</organism>
<keyword evidence="1" id="KW-0433">Leucine-rich repeat</keyword>
<dbReference type="InterPro" id="IPR001611">
    <property type="entry name" value="Leu-rich_rpt"/>
</dbReference>
<gene>
    <name evidence="6" type="ORF">BLA29_010903</name>
</gene>
<evidence type="ECO:0000259" key="5">
    <source>
        <dbReference type="SMART" id="SM00013"/>
    </source>
</evidence>
<evidence type="ECO:0000256" key="1">
    <source>
        <dbReference type="ARBA" id="ARBA00022614"/>
    </source>
</evidence>
<dbReference type="InterPro" id="IPR050333">
    <property type="entry name" value="SLRP"/>
</dbReference>
<keyword evidence="7" id="KW-1185">Reference proteome</keyword>
<reference evidence="6 7" key="1">
    <citation type="submission" date="2017-03" db="EMBL/GenBank/DDBJ databases">
        <title>Genome Survey of Euroglyphus maynei.</title>
        <authorList>
            <person name="Arlian L.G."/>
            <person name="Morgan M.S."/>
            <person name="Rider S.D."/>
        </authorList>
    </citation>
    <scope>NUCLEOTIDE SEQUENCE [LARGE SCALE GENOMIC DNA]</scope>
    <source>
        <strain evidence="6">Arlian Lab</strain>
        <tissue evidence="6">Whole body</tissue>
    </source>
</reference>